<dbReference type="VEuPathDB" id="FungiDB:VP01_7502g1"/>
<accession>A0A0L6UE99</accession>
<evidence type="ECO:0000313" key="3">
    <source>
        <dbReference type="Proteomes" id="UP000037035"/>
    </source>
</evidence>
<dbReference type="EMBL" id="LAVV01012942">
    <property type="protein sequence ID" value="KNZ46155.1"/>
    <property type="molecule type" value="Genomic_DNA"/>
</dbReference>
<dbReference type="Proteomes" id="UP000037035">
    <property type="component" value="Unassembled WGS sequence"/>
</dbReference>
<feature type="compositionally biased region" description="Basic residues" evidence="1">
    <location>
        <begin position="15"/>
        <end position="25"/>
    </location>
</feature>
<dbReference type="OrthoDB" id="2500997at2759"/>
<evidence type="ECO:0000256" key="1">
    <source>
        <dbReference type="SAM" id="MobiDB-lite"/>
    </source>
</evidence>
<dbReference type="AlphaFoldDB" id="A0A0L6UE99"/>
<feature type="non-terminal residue" evidence="2">
    <location>
        <position position="127"/>
    </location>
</feature>
<protein>
    <submittedName>
        <fullName evidence="2">Uncharacterized protein</fullName>
    </submittedName>
</protein>
<proteinExistence type="predicted"/>
<gene>
    <name evidence="2" type="ORF">VP01_7502g1</name>
</gene>
<reference evidence="2 3" key="1">
    <citation type="submission" date="2015-08" db="EMBL/GenBank/DDBJ databases">
        <title>Next Generation Sequencing and Analysis of the Genome of Puccinia sorghi L Schw, the Causal Agent of Maize Common Rust.</title>
        <authorList>
            <person name="Rochi L."/>
            <person name="Burguener G."/>
            <person name="Darino M."/>
            <person name="Turjanski A."/>
            <person name="Kreff E."/>
            <person name="Dieguez M.J."/>
            <person name="Sacco F."/>
        </authorList>
    </citation>
    <scope>NUCLEOTIDE SEQUENCE [LARGE SCALE GENOMIC DNA]</scope>
    <source>
        <strain evidence="2 3">RO10H11247</strain>
    </source>
</reference>
<evidence type="ECO:0000313" key="2">
    <source>
        <dbReference type="EMBL" id="KNZ46155.1"/>
    </source>
</evidence>
<feature type="region of interest" description="Disordered" evidence="1">
    <location>
        <begin position="1"/>
        <end position="26"/>
    </location>
</feature>
<comment type="caution">
    <text evidence="2">The sequence shown here is derived from an EMBL/GenBank/DDBJ whole genome shotgun (WGS) entry which is preliminary data.</text>
</comment>
<sequence>MHSLTCHHWDQPQTNKKRRKEKKNKINPEEFYMQSVITKRQAEMKKSQTTATKAKVSYMQELREMGLEFNEIKKLVDKEFPPIQNQMAQSNSEDSETDDNSSYSFLSCHLAFYFLLLHVSFHFHNLF</sequence>
<keyword evidence="3" id="KW-1185">Reference proteome</keyword>
<name>A0A0L6UE99_9BASI</name>
<organism evidence="2 3">
    <name type="scientific">Puccinia sorghi</name>
    <dbReference type="NCBI Taxonomy" id="27349"/>
    <lineage>
        <taxon>Eukaryota</taxon>
        <taxon>Fungi</taxon>
        <taxon>Dikarya</taxon>
        <taxon>Basidiomycota</taxon>
        <taxon>Pucciniomycotina</taxon>
        <taxon>Pucciniomycetes</taxon>
        <taxon>Pucciniales</taxon>
        <taxon>Pucciniaceae</taxon>
        <taxon>Puccinia</taxon>
    </lineage>
</organism>